<dbReference type="AlphaFoldDB" id="A0A9D1QSZ3"/>
<evidence type="ECO:0000256" key="4">
    <source>
        <dbReference type="ARBA" id="ARBA00022692"/>
    </source>
</evidence>
<feature type="transmembrane region" description="Helical" evidence="7">
    <location>
        <begin position="227"/>
        <end position="252"/>
    </location>
</feature>
<keyword evidence="5 7" id="KW-1133">Transmembrane helix</keyword>
<dbReference type="PANTHER" id="PTHR23513">
    <property type="entry name" value="INTEGRAL MEMBRANE EFFLUX PROTEIN-RELATED"/>
    <property type="match status" value="1"/>
</dbReference>
<evidence type="ECO:0000256" key="6">
    <source>
        <dbReference type="ARBA" id="ARBA00023136"/>
    </source>
</evidence>
<reference evidence="9" key="2">
    <citation type="submission" date="2021-04" db="EMBL/GenBank/DDBJ databases">
        <authorList>
            <person name="Gilroy R."/>
        </authorList>
    </citation>
    <scope>NUCLEOTIDE SEQUENCE</scope>
    <source>
        <strain evidence="9">CHK173-259</strain>
    </source>
</reference>
<reference evidence="9" key="1">
    <citation type="journal article" date="2021" name="PeerJ">
        <title>Extensive microbial diversity within the chicken gut microbiome revealed by metagenomics and culture.</title>
        <authorList>
            <person name="Gilroy R."/>
            <person name="Ravi A."/>
            <person name="Getino M."/>
            <person name="Pursley I."/>
            <person name="Horton D.L."/>
            <person name="Alikhan N.F."/>
            <person name="Baker D."/>
            <person name="Gharbi K."/>
            <person name="Hall N."/>
            <person name="Watson M."/>
            <person name="Adriaenssens E.M."/>
            <person name="Foster-Nyarko E."/>
            <person name="Jarju S."/>
            <person name="Secka A."/>
            <person name="Antonio M."/>
            <person name="Oren A."/>
            <person name="Chaudhuri R.R."/>
            <person name="La Ragione R."/>
            <person name="Hildebrand F."/>
            <person name="Pallen M.J."/>
        </authorList>
    </citation>
    <scope>NUCLEOTIDE SEQUENCE</scope>
    <source>
        <strain evidence="9">CHK173-259</strain>
    </source>
</reference>
<feature type="transmembrane region" description="Helical" evidence="7">
    <location>
        <begin position="294"/>
        <end position="315"/>
    </location>
</feature>
<feature type="transmembrane region" description="Helical" evidence="7">
    <location>
        <begin position="166"/>
        <end position="192"/>
    </location>
</feature>
<dbReference type="Gene3D" id="1.20.1250.20">
    <property type="entry name" value="MFS general substrate transporter like domains"/>
    <property type="match status" value="1"/>
</dbReference>
<keyword evidence="6 7" id="KW-0472">Membrane</keyword>
<feature type="transmembrane region" description="Helical" evidence="7">
    <location>
        <begin position="360"/>
        <end position="382"/>
    </location>
</feature>
<dbReference type="CDD" id="cd06173">
    <property type="entry name" value="MFS_MefA_like"/>
    <property type="match status" value="1"/>
</dbReference>
<keyword evidence="3" id="KW-1003">Cell membrane</keyword>
<name>A0A9D1QSZ3_9LACO</name>
<feature type="transmembrane region" description="Helical" evidence="7">
    <location>
        <begin position="264"/>
        <end position="282"/>
    </location>
</feature>
<evidence type="ECO:0000313" key="9">
    <source>
        <dbReference type="EMBL" id="HIW71466.1"/>
    </source>
</evidence>
<accession>A0A9D1QSZ3</accession>
<dbReference type="InterPro" id="IPR036259">
    <property type="entry name" value="MFS_trans_sf"/>
</dbReference>
<feature type="domain" description="Major facilitator superfamily (MFS) profile" evidence="8">
    <location>
        <begin position="228"/>
        <end position="418"/>
    </location>
</feature>
<comment type="subcellular location">
    <subcellularLocation>
        <location evidence="1">Cell membrane</location>
        <topology evidence="1">Multi-pass membrane protein</topology>
    </subcellularLocation>
</comment>
<comment type="caution">
    <text evidence="9">The sequence shown here is derived from an EMBL/GenBank/DDBJ whole genome shotgun (WGS) entry which is preliminary data.</text>
</comment>
<sequence length="418" mass="45188">MIKTPAMITNRQSVVQIVRAASSDIISALSGDIFSFSLSLMLLHATQSAVSFGLGQVIYPVIGLLLVVPISNYIDTHAHKPLILISKLVALVSLIGYSLVIFQTSHKLLASVVIITIFGICDKFSQTGYTASVHELVNPEHIKPLTAIEQAATSGVQLFSPLIATLLYTLIGFGGVLKIEIVAETLVLVITLSMHFHPQPRTLVEAVGGGQLVRFKRGLTYILQHNVLRFVVQMAIWLNLLFAALTIGLPYVMIQQLHLGNTKLGWVMSALSAGILLGNLVLTKLPEFKNLIKSMLRLVFIFGSAFIGVGLLFLGRPGDQIIVVSLMSGAVLLGVMLALINTPISVYMQTTVPTEMLGRIGGTVNTLTMMASPLGILAYSWLFQRVPAWGIFLGTGALVFVLIAVFWHLGNRPVEPTA</sequence>
<feature type="transmembrane region" description="Helical" evidence="7">
    <location>
        <begin position="388"/>
        <end position="409"/>
    </location>
</feature>
<dbReference type="InterPro" id="IPR020846">
    <property type="entry name" value="MFS_dom"/>
</dbReference>
<evidence type="ECO:0000256" key="5">
    <source>
        <dbReference type="ARBA" id="ARBA00022989"/>
    </source>
</evidence>
<proteinExistence type="predicted"/>
<feature type="transmembrane region" description="Helical" evidence="7">
    <location>
        <begin position="82"/>
        <end position="102"/>
    </location>
</feature>
<dbReference type="Proteomes" id="UP000886822">
    <property type="component" value="Unassembled WGS sequence"/>
</dbReference>
<feature type="transmembrane region" description="Helical" evidence="7">
    <location>
        <begin position="321"/>
        <end position="340"/>
    </location>
</feature>
<feature type="transmembrane region" description="Helical" evidence="7">
    <location>
        <begin position="49"/>
        <end position="70"/>
    </location>
</feature>
<dbReference type="EMBL" id="DXGJ01000020">
    <property type="protein sequence ID" value="HIW71466.1"/>
    <property type="molecule type" value="Genomic_DNA"/>
</dbReference>
<dbReference type="Pfam" id="PF07690">
    <property type="entry name" value="MFS_1"/>
    <property type="match status" value="1"/>
</dbReference>
<dbReference type="GO" id="GO:0005886">
    <property type="term" value="C:plasma membrane"/>
    <property type="evidence" value="ECO:0007669"/>
    <property type="project" value="UniProtKB-SubCell"/>
</dbReference>
<dbReference type="PANTHER" id="PTHR23513:SF6">
    <property type="entry name" value="MAJOR FACILITATOR SUPERFAMILY ASSOCIATED DOMAIN-CONTAINING PROTEIN"/>
    <property type="match status" value="1"/>
</dbReference>
<gene>
    <name evidence="9" type="ORF">H9875_02440</name>
</gene>
<evidence type="ECO:0000256" key="1">
    <source>
        <dbReference type="ARBA" id="ARBA00004651"/>
    </source>
</evidence>
<dbReference type="SUPFAM" id="SSF103473">
    <property type="entry name" value="MFS general substrate transporter"/>
    <property type="match status" value="1"/>
</dbReference>
<evidence type="ECO:0000256" key="3">
    <source>
        <dbReference type="ARBA" id="ARBA00022475"/>
    </source>
</evidence>
<protein>
    <submittedName>
        <fullName evidence="9">MFS transporter</fullName>
    </submittedName>
</protein>
<keyword evidence="4 7" id="KW-0812">Transmembrane</keyword>
<evidence type="ECO:0000256" key="7">
    <source>
        <dbReference type="SAM" id="Phobius"/>
    </source>
</evidence>
<evidence type="ECO:0000313" key="10">
    <source>
        <dbReference type="Proteomes" id="UP000886822"/>
    </source>
</evidence>
<dbReference type="GO" id="GO:0022857">
    <property type="term" value="F:transmembrane transporter activity"/>
    <property type="evidence" value="ECO:0007669"/>
    <property type="project" value="InterPro"/>
</dbReference>
<feature type="transmembrane region" description="Helical" evidence="7">
    <location>
        <begin position="21"/>
        <end position="43"/>
    </location>
</feature>
<evidence type="ECO:0000259" key="8">
    <source>
        <dbReference type="PROSITE" id="PS50850"/>
    </source>
</evidence>
<dbReference type="InterPro" id="IPR011701">
    <property type="entry name" value="MFS"/>
</dbReference>
<keyword evidence="2" id="KW-0813">Transport</keyword>
<evidence type="ECO:0000256" key="2">
    <source>
        <dbReference type="ARBA" id="ARBA00022448"/>
    </source>
</evidence>
<organism evidence="9 10">
    <name type="scientific">Candidatus Levilactobacillus faecigallinarum</name>
    <dbReference type="NCBI Taxonomy" id="2838638"/>
    <lineage>
        <taxon>Bacteria</taxon>
        <taxon>Bacillati</taxon>
        <taxon>Bacillota</taxon>
        <taxon>Bacilli</taxon>
        <taxon>Lactobacillales</taxon>
        <taxon>Lactobacillaceae</taxon>
        <taxon>Levilactobacillus</taxon>
    </lineage>
</organism>
<dbReference type="PROSITE" id="PS50850">
    <property type="entry name" value="MFS"/>
    <property type="match status" value="1"/>
</dbReference>